<evidence type="ECO:0000256" key="1">
    <source>
        <dbReference type="ARBA" id="ARBA00004496"/>
    </source>
</evidence>
<dbReference type="SUPFAM" id="SSF50341">
    <property type="entry name" value="CheW-like"/>
    <property type="match status" value="1"/>
</dbReference>
<evidence type="ECO:0000313" key="5">
    <source>
        <dbReference type="EMBL" id="RCJ06849.1"/>
    </source>
</evidence>
<dbReference type="PANTHER" id="PTHR22617">
    <property type="entry name" value="CHEMOTAXIS SENSOR HISTIDINE KINASE-RELATED"/>
    <property type="match status" value="1"/>
</dbReference>
<dbReference type="PROSITE" id="PS50851">
    <property type="entry name" value="CHEW"/>
    <property type="match status" value="1"/>
</dbReference>
<dbReference type="GO" id="GO:0006935">
    <property type="term" value="P:chemotaxis"/>
    <property type="evidence" value="ECO:0007669"/>
    <property type="project" value="InterPro"/>
</dbReference>
<dbReference type="RefSeq" id="WP_114133371.1">
    <property type="nucleotide sequence ID" value="NZ_CP068435.1"/>
</dbReference>
<dbReference type="Proteomes" id="UP000253501">
    <property type="component" value="Unassembled WGS sequence"/>
</dbReference>
<gene>
    <name evidence="5" type="ORF">DDK22_19585</name>
</gene>
<protein>
    <recommendedName>
        <fullName evidence="2">Chemotaxis protein CheW</fullName>
    </recommendedName>
</protein>
<evidence type="ECO:0000256" key="3">
    <source>
        <dbReference type="ARBA" id="ARBA00022490"/>
    </source>
</evidence>
<dbReference type="GO" id="GO:0007165">
    <property type="term" value="P:signal transduction"/>
    <property type="evidence" value="ECO:0007669"/>
    <property type="project" value="InterPro"/>
</dbReference>
<evidence type="ECO:0000259" key="4">
    <source>
        <dbReference type="PROSITE" id="PS50851"/>
    </source>
</evidence>
<dbReference type="Pfam" id="PF01584">
    <property type="entry name" value="CheW"/>
    <property type="match status" value="1"/>
</dbReference>
<dbReference type="EMBL" id="QDHA01000044">
    <property type="protein sequence ID" value="RCJ06849.1"/>
    <property type="molecule type" value="Genomic_DNA"/>
</dbReference>
<dbReference type="SMART" id="SM00260">
    <property type="entry name" value="CheW"/>
    <property type="match status" value="1"/>
</dbReference>
<name>A0A367PG68_CUPNE</name>
<accession>A0A367PG68</accession>
<dbReference type="AlphaFoldDB" id="A0A367PG68"/>
<evidence type="ECO:0000313" key="6">
    <source>
        <dbReference type="Proteomes" id="UP000253501"/>
    </source>
</evidence>
<dbReference type="InterPro" id="IPR036061">
    <property type="entry name" value="CheW-like_dom_sf"/>
</dbReference>
<proteinExistence type="predicted"/>
<comment type="caution">
    <text evidence="5">The sequence shown here is derived from an EMBL/GenBank/DDBJ whole genome shotgun (WGS) entry which is preliminary data.</text>
</comment>
<keyword evidence="3" id="KW-0963">Cytoplasm</keyword>
<dbReference type="Gene3D" id="2.40.50.180">
    <property type="entry name" value="CheA-289, Domain 4"/>
    <property type="match status" value="1"/>
</dbReference>
<evidence type="ECO:0000256" key="2">
    <source>
        <dbReference type="ARBA" id="ARBA00021483"/>
    </source>
</evidence>
<dbReference type="InterPro" id="IPR039315">
    <property type="entry name" value="CheW"/>
</dbReference>
<comment type="subcellular location">
    <subcellularLocation>
        <location evidence="1">Cytoplasm</location>
    </subcellularLocation>
</comment>
<dbReference type="PANTHER" id="PTHR22617:SF45">
    <property type="entry name" value="CHEMOTAXIS PROTEIN CHEW"/>
    <property type="match status" value="1"/>
</dbReference>
<dbReference type="GO" id="GO:0005829">
    <property type="term" value="C:cytosol"/>
    <property type="evidence" value="ECO:0007669"/>
    <property type="project" value="TreeGrafter"/>
</dbReference>
<dbReference type="InterPro" id="IPR002545">
    <property type="entry name" value="CheW-lke_dom"/>
</dbReference>
<sequence length="159" mass="17405">MMMSEIVDDVAFEILIFRVGREEYGVDIRKVQEIRSYETATHLANAPEYLKGVTNLRGLIVPIVDLRIKFGHLAVQYDQQTVVVVLQINRQTMGLVVDAVSDVIALSPSLIKPVPQLSEGASTEYILGLASVGERLVILVDIVAMLGADVLVDLETATV</sequence>
<feature type="domain" description="CheW-like" evidence="4">
    <location>
        <begin position="11"/>
        <end position="151"/>
    </location>
</feature>
<organism evidence="5 6">
    <name type="scientific">Cupriavidus necator</name>
    <name type="common">Alcaligenes eutrophus</name>
    <name type="synonym">Ralstonia eutropha</name>
    <dbReference type="NCBI Taxonomy" id="106590"/>
    <lineage>
        <taxon>Bacteria</taxon>
        <taxon>Pseudomonadati</taxon>
        <taxon>Pseudomonadota</taxon>
        <taxon>Betaproteobacteria</taxon>
        <taxon>Burkholderiales</taxon>
        <taxon>Burkholderiaceae</taxon>
        <taxon>Cupriavidus</taxon>
    </lineage>
</organism>
<dbReference type="Gene3D" id="2.30.30.40">
    <property type="entry name" value="SH3 Domains"/>
    <property type="match status" value="1"/>
</dbReference>
<reference evidence="5 6" key="1">
    <citation type="submission" date="2018-04" db="EMBL/GenBank/DDBJ databases">
        <title>Cupriavidus necator CR12 genome sequencing and assembly.</title>
        <authorList>
            <person name="Ben Fekih I."/>
            <person name="Mazhar H.S."/>
            <person name="Bello S.K."/>
            <person name="Rensing C."/>
        </authorList>
    </citation>
    <scope>NUCLEOTIDE SEQUENCE [LARGE SCALE GENOMIC DNA]</scope>
    <source>
        <strain evidence="5 6">CR12</strain>
    </source>
</reference>